<proteinExistence type="predicted"/>
<evidence type="ECO:0000313" key="1">
    <source>
        <dbReference type="EMBL" id="MFB9556695.1"/>
    </source>
</evidence>
<gene>
    <name evidence="1" type="ORF">ACFFTP_21200</name>
</gene>
<dbReference type="SUPFAM" id="SSF48371">
    <property type="entry name" value="ARM repeat"/>
    <property type="match status" value="1"/>
</dbReference>
<accession>A0ABV5QT36</accession>
<protein>
    <recommendedName>
        <fullName evidence="3">PBS lyase</fullName>
    </recommendedName>
</protein>
<dbReference type="RefSeq" id="WP_345484853.1">
    <property type="nucleotide sequence ID" value="NZ_BAAAWU010000001.1"/>
</dbReference>
<dbReference type="InterPro" id="IPR016024">
    <property type="entry name" value="ARM-type_fold"/>
</dbReference>
<reference evidence="1 2" key="1">
    <citation type="submission" date="2024-09" db="EMBL/GenBank/DDBJ databases">
        <authorList>
            <person name="Sun Q."/>
            <person name="Mori K."/>
        </authorList>
    </citation>
    <scope>NUCLEOTIDE SEQUENCE [LARGE SCALE GENOMIC DNA]</scope>
    <source>
        <strain evidence="1 2">JCM 4414</strain>
    </source>
</reference>
<dbReference type="EMBL" id="JBHMCT010000013">
    <property type="protein sequence ID" value="MFB9556695.1"/>
    <property type="molecule type" value="Genomic_DNA"/>
</dbReference>
<sequence>MELVHPLDGLDARPWSSLRHAYGPADDLPELLRALAGPAEEAAGQALSELYGSVLHQGTVYAASAEAVPFLARIAAAGHRVVDVLALLGGMAESEDAYGVAPGAVREAVARQLPLLLPLLTAGEPEVRRTAAWAVSHTRAARVVLPALRRCWEEEAEATVRAEVLAGIARLDPAAGAAVAAAALAPSEAPELRLAAVFACLDADVPWTTAHHAAMLAVLPAGPLVGGLDLDRTEPLADVVETLLLRDRAPDREAAIALVDAALRDDRADVRAEARWAADRACMLSRSAPVRLLEALRSAAVDEGSVLATASLLGRLGRTAAPAADLLARTAARNPGRKDDIADRALAALVLAAPDRAAGPLAEGLGVRPRALSAAAGFPADGTHVPFPYDGDLLSAVRRRLGSPEALGGNESWQLTALLGGWGPRAVPALPELYGALAHAPSHAAPAIAAIVRAAGPAERAEAARNLRAAAEQGSLPAARALDDVTGGHPLLVDLLAAELREDRHRVEEAAVTAAALGSRAGDLAPALRAALGGPGGGTTTPDLDADTALAEALWRITGDAATAVAALDSVFARAEPGPWSRWAAVRAARVTALLGPAGRPLAPRVRALLDDPARVPAAVLALVSVAEPAELDRTALAEAVLRSAEREADPEGACDALEALGAVALSPEQLRRLAALADGDLRTIRSGVQDRIIRRDETFRIRARELLSSFTATAPATR</sequence>
<evidence type="ECO:0008006" key="3">
    <source>
        <dbReference type="Google" id="ProtNLM"/>
    </source>
</evidence>
<keyword evidence="2" id="KW-1185">Reference proteome</keyword>
<name>A0ABV5QT36_9ACTN</name>
<evidence type="ECO:0000313" key="2">
    <source>
        <dbReference type="Proteomes" id="UP001589716"/>
    </source>
</evidence>
<dbReference type="Proteomes" id="UP001589716">
    <property type="component" value="Unassembled WGS sequence"/>
</dbReference>
<organism evidence="1 2">
    <name type="scientific">Streptomyces roseoviridis</name>
    <dbReference type="NCBI Taxonomy" id="67361"/>
    <lineage>
        <taxon>Bacteria</taxon>
        <taxon>Bacillati</taxon>
        <taxon>Actinomycetota</taxon>
        <taxon>Actinomycetes</taxon>
        <taxon>Kitasatosporales</taxon>
        <taxon>Streptomycetaceae</taxon>
        <taxon>Streptomyces</taxon>
    </lineage>
</organism>
<comment type="caution">
    <text evidence="1">The sequence shown here is derived from an EMBL/GenBank/DDBJ whole genome shotgun (WGS) entry which is preliminary data.</text>
</comment>